<gene>
    <name evidence="4" type="ORF">FNK824_LOCUS36343</name>
    <name evidence="3" type="ORF">SEV965_LOCUS36222</name>
</gene>
<evidence type="ECO:0000259" key="2">
    <source>
        <dbReference type="Pfam" id="PF13843"/>
    </source>
</evidence>
<sequence length="575" mass="66739">MPNKNKKTDPKNHTAIPNGMSETVDTSESEDEMKKIQDILKNQLVMNDTSRSSETNDSEEEHQQDTSKSKKKKRIHWVKKPFTLPISTFIGGSLPPPNHSGLEPIDYFYFMFGKESFDILKEQSNLYSVQVNPNRPVNISESEIRQFVGILLMTGIYGLPQQRSYWTNSTRVESIASTMSRDRFLDIKKNLHVVDNTNQLGQNDSNYDRAFKIRPLLNIIKNNFRKIQKEEHLCVDEQIIPFKGKSIMKQHMPKKPNRWGYKMFLLADSISGICYDFIFYTGKTNERQYGFCTDIVLKLCEGIPKMMNYKLYFDNYFTTIQLEVQLKKLGIFSIGTIRSNRLRDINMKDIKSLQEEGRGSIDYRITQVDGVELCATRWCDNNIVTCLSTLSGCESIDMVKQWSSSQKQHIQVKRPNVIKLYNAHMGGVDLLDMLVSFYRINNRSKKYYMKIIFHLIDLSVVNGWLLYRRDCTQFRLPKNEILSLLQFRVEIAEALMKSVVSKRSIRRGRPSLRLRSKENTPSPHPRAAPIRTPPASIRLDGFNHWPMSATKGRCRHHGCNIVFHSLKDKSLFLVF</sequence>
<dbReference type="InterPro" id="IPR029526">
    <property type="entry name" value="PGBD"/>
</dbReference>
<dbReference type="Proteomes" id="UP000663874">
    <property type="component" value="Unassembled WGS sequence"/>
</dbReference>
<feature type="compositionally biased region" description="Basic and acidic residues" evidence="1">
    <location>
        <begin position="1"/>
        <end position="12"/>
    </location>
</feature>
<feature type="compositionally biased region" description="Polar residues" evidence="1">
    <location>
        <begin position="44"/>
        <end position="55"/>
    </location>
</feature>
<name>A0A820B6X6_9BILA</name>
<reference evidence="4" key="1">
    <citation type="submission" date="2021-02" db="EMBL/GenBank/DDBJ databases">
        <authorList>
            <person name="Nowell W R."/>
        </authorList>
    </citation>
    <scope>NUCLEOTIDE SEQUENCE</scope>
</reference>
<organism evidence="4 5">
    <name type="scientific">Rotaria sordida</name>
    <dbReference type="NCBI Taxonomy" id="392033"/>
    <lineage>
        <taxon>Eukaryota</taxon>
        <taxon>Metazoa</taxon>
        <taxon>Spiralia</taxon>
        <taxon>Gnathifera</taxon>
        <taxon>Rotifera</taxon>
        <taxon>Eurotatoria</taxon>
        <taxon>Bdelloidea</taxon>
        <taxon>Philodinida</taxon>
        <taxon>Philodinidae</taxon>
        <taxon>Rotaria</taxon>
    </lineage>
</organism>
<dbReference type="AlphaFoldDB" id="A0A820B6X6"/>
<protein>
    <recommendedName>
        <fullName evidence="2">PiggyBac transposable element-derived protein domain-containing protein</fullName>
    </recommendedName>
</protein>
<evidence type="ECO:0000313" key="5">
    <source>
        <dbReference type="Proteomes" id="UP000663874"/>
    </source>
</evidence>
<dbReference type="PANTHER" id="PTHR47272">
    <property type="entry name" value="DDE_TNP_1_7 DOMAIN-CONTAINING PROTEIN"/>
    <property type="match status" value="1"/>
</dbReference>
<dbReference type="PANTHER" id="PTHR47272:SF1">
    <property type="entry name" value="PIGGYBAC TRANSPOSABLE ELEMENT-DERIVED PROTEIN 3-LIKE"/>
    <property type="match status" value="1"/>
</dbReference>
<evidence type="ECO:0000313" key="3">
    <source>
        <dbReference type="EMBL" id="CAF1504060.1"/>
    </source>
</evidence>
<comment type="caution">
    <text evidence="4">The sequence shown here is derived from an EMBL/GenBank/DDBJ whole genome shotgun (WGS) entry which is preliminary data.</text>
</comment>
<evidence type="ECO:0000256" key="1">
    <source>
        <dbReference type="SAM" id="MobiDB-lite"/>
    </source>
</evidence>
<accession>A0A820B6X6</accession>
<dbReference type="EMBL" id="CAJOBE010016669">
    <property type="protein sequence ID" value="CAF4202650.1"/>
    <property type="molecule type" value="Genomic_DNA"/>
</dbReference>
<dbReference type="Pfam" id="PF13843">
    <property type="entry name" value="DDE_Tnp_1_7"/>
    <property type="match status" value="1"/>
</dbReference>
<proteinExistence type="predicted"/>
<feature type="domain" description="PiggyBac transposable element-derived protein" evidence="2">
    <location>
        <begin position="104"/>
        <end position="464"/>
    </location>
</feature>
<feature type="region of interest" description="Disordered" evidence="1">
    <location>
        <begin position="510"/>
        <end position="535"/>
    </location>
</feature>
<feature type="region of interest" description="Disordered" evidence="1">
    <location>
        <begin position="1"/>
        <end position="74"/>
    </location>
</feature>
<dbReference type="Proteomes" id="UP000663889">
    <property type="component" value="Unassembled WGS sequence"/>
</dbReference>
<evidence type="ECO:0000313" key="4">
    <source>
        <dbReference type="EMBL" id="CAF4202650.1"/>
    </source>
</evidence>
<dbReference type="EMBL" id="CAJNOU010006403">
    <property type="protein sequence ID" value="CAF1504060.1"/>
    <property type="molecule type" value="Genomic_DNA"/>
</dbReference>